<dbReference type="Pfam" id="PF12860">
    <property type="entry name" value="PAS_7"/>
    <property type="match status" value="1"/>
</dbReference>
<dbReference type="Gene3D" id="1.10.287.130">
    <property type="match status" value="1"/>
</dbReference>
<dbReference type="GO" id="GO:0000155">
    <property type="term" value="F:phosphorelay sensor kinase activity"/>
    <property type="evidence" value="ECO:0007669"/>
    <property type="project" value="InterPro"/>
</dbReference>
<gene>
    <name evidence="12" type="ORF">KL86APRO_12357</name>
</gene>
<keyword evidence="9" id="KW-0812">Transmembrane</keyword>
<dbReference type="Gene3D" id="3.30.450.20">
    <property type="entry name" value="PAS domain"/>
    <property type="match status" value="1"/>
</dbReference>
<dbReference type="GO" id="GO:0006355">
    <property type="term" value="P:regulation of DNA-templated transcription"/>
    <property type="evidence" value="ECO:0007669"/>
    <property type="project" value="InterPro"/>
</dbReference>
<feature type="transmembrane region" description="Helical" evidence="9">
    <location>
        <begin position="188"/>
        <end position="208"/>
    </location>
</feature>
<evidence type="ECO:0000256" key="8">
    <source>
        <dbReference type="ARBA" id="ARBA00023012"/>
    </source>
</evidence>
<evidence type="ECO:0000256" key="1">
    <source>
        <dbReference type="ARBA" id="ARBA00000085"/>
    </source>
</evidence>
<dbReference type="Pfam" id="PF00989">
    <property type="entry name" value="PAS"/>
    <property type="match status" value="1"/>
</dbReference>
<evidence type="ECO:0000259" key="11">
    <source>
        <dbReference type="PROSITE" id="PS50112"/>
    </source>
</evidence>
<evidence type="ECO:0000256" key="5">
    <source>
        <dbReference type="ARBA" id="ARBA00022741"/>
    </source>
</evidence>
<dbReference type="Pfam" id="PF00512">
    <property type="entry name" value="HisKA"/>
    <property type="match status" value="1"/>
</dbReference>
<dbReference type="InterPro" id="IPR003661">
    <property type="entry name" value="HisK_dim/P_dom"/>
</dbReference>
<dbReference type="PANTHER" id="PTHR43065:SF46">
    <property type="entry name" value="C4-DICARBOXYLATE TRANSPORT SENSOR PROTEIN DCTB"/>
    <property type="match status" value="1"/>
</dbReference>
<evidence type="ECO:0000256" key="4">
    <source>
        <dbReference type="ARBA" id="ARBA00022679"/>
    </source>
</evidence>
<organism evidence="12">
    <name type="scientific">uncultured Alphaproteobacteria bacterium</name>
    <dbReference type="NCBI Taxonomy" id="91750"/>
    <lineage>
        <taxon>Bacteria</taxon>
        <taxon>Pseudomonadati</taxon>
        <taxon>Pseudomonadota</taxon>
        <taxon>Alphaproteobacteria</taxon>
        <taxon>environmental samples</taxon>
    </lineage>
</organism>
<dbReference type="SUPFAM" id="SSF47384">
    <property type="entry name" value="Homodimeric domain of signal transducing histidine kinase"/>
    <property type="match status" value="1"/>
</dbReference>
<dbReference type="CDD" id="cd00130">
    <property type="entry name" value="PAS"/>
    <property type="match status" value="1"/>
</dbReference>
<dbReference type="InterPro" id="IPR036890">
    <property type="entry name" value="HATPase_C_sf"/>
</dbReference>
<keyword evidence="6 12" id="KW-0418">Kinase</keyword>
<dbReference type="InterPro" id="IPR013767">
    <property type="entry name" value="PAS_fold"/>
</dbReference>
<dbReference type="EMBL" id="FLUO01000001">
    <property type="protein sequence ID" value="SBW08219.1"/>
    <property type="molecule type" value="Genomic_DNA"/>
</dbReference>
<evidence type="ECO:0000256" key="6">
    <source>
        <dbReference type="ARBA" id="ARBA00022777"/>
    </source>
</evidence>
<feature type="domain" description="PAS" evidence="11">
    <location>
        <begin position="288"/>
        <end position="357"/>
    </location>
</feature>
<dbReference type="PRINTS" id="PR00344">
    <property type="entry name" value="BCTRLSENSOR"/>
</dbReference>
<dbReference type="SUPFAM" id="SSF55874">
    <property type="entry name" value="ATPase domain of HSP90 chaperone/DNA topoisomerase II/histidine kinase"/>
    <property type="match status" value="1"/>
</dbReference>
<protein>
    <recommendedName>
        <fullName evidence="2">histidine kinase</fullName>
        <ecNumber evidence="2">2.7.13.3</ecNumber>
    </recommendedName>
</protein>
<dbReference type="InterPro" id="IPR003594">
    <property type="entry name" value="HATPase_dom"/>
</dbReference>
<dbReference type="Gene3D" id="3.30.565.10">
    <property type="entry name" value="Histidine kinase-like ATPase, C-terminal domain"/>
    <property type="match status" value="1"/>
</dbReference>
<evidence type="ECO:0000256" key="2">
    <source>
        <dbReference type="ARBA" id="ARBA00012438"/>
    </source>
</evidence>
<feature type="transmembrane region" description="Helical" evidence="9">
    <location>
        <begin position="119"/>
        <end position="139"/>
    </location>
</feature>
<feature type="domain" description="Histidine kinase" evidence="10">
    <location>
        <begin position="562"/>
        <end position="787"/>
    </location>
</feature>
<dbReference type="InterPro" id="IPR005467">
    <property type="entry name" value="His_kinase_dom"/>
</dbReference>
<keyword evidence="9" id="KW-1133">Transmembrane helix</keyword>
<keyword evidence="5" id="KW-0547">Nucleotide-binding</keyword>
<sequence length="800" mass="84355">MTANRLLRSTSVFRSGASARRWLLFFGGFACVAAADAAALGPEGAPLLPGLGAWCLALGWLWGAAWLAAAVAAGAATILLGLAGPDLAAWPPLAAFAVGALVLRVRAVAPPVRWNARGVVEGGCAAALAAVLGALPFAISAGGPGAVFDPLAGALAWLYPLAALYRLAEPRGFPAPPRNRWGWPTRAVDLAVLGACAFVAAALGGYAADGGWPLIGAALAVLVAALAGNLVGGATAALAAGLAGGFAEGGGSAAFGLELGNAVLVAVGLVAGGFASRTRERHEEAEHTVGRTRALLESLPIGLVEIDERGVIVQANPMAGAIIGCAAEELLGHPFERLGTEAARPMLAATTRAIRHRRQPEPRFTTAFLFRPDGSARDVQVDWVYQTPPSGRRPLRVTALVTDVTDRHRALNVLRDREHQLAERTDLLRITMDALDHGLAAFSADDTLNEWNARFPEMLHLPSPLARPGTPAIAIFRFLATLGAFGVGVTEGQVRARMDRLIHPPNADDVPWIGGHHLRFSAHTMADGGWVWRIEDRTEDLRLRDIEQNRQKMEALGQLASGVAHELNNTLQPIFSLSELGLGQAEPESLAARCFARITDAAERAETIVRGVLTFARNAPVPEGDAPIVPALFDAVAFIRAGLPPQVRLEIAVDDGIPEGAAARLDRRELGQVLTNLVTNAADAMEQQGTIQINCRAEVLRYADATDAEADSRPALAVAVVDTGKGMDHALKQRIFEPFFTTKDEGHGTGLGLAVAFGIVRNWGGRIDVDSEPGLGSTFTVWIPLTDPEREGQNAHDPDR</sequence>
<dbReference type="SUPFAM" id="SSF55785">
    <property type="entry name" value="PYP-like sensor domain (PAS domain)"/>
    <property type="match status" value="1"/>
</dbReference>
<dbReference type="InterPro" id="IPR004358">
    <property type="entry name" value="Sig_transdc_His_kin-like_C"/>
</dbReference>
<feature type="transmembrane region" description="Helical" evidence="9">
    <location>
        <begin position="89"/>
        <end position="107"/>
    </location>
</feature>
<dbReference type="GO" id="GO:0005524">
    <property type="term" value="F:ATP binding"/>
    <property type="evidence" value="ECO:0007669"/>
    <property type="project" value="UniProtKB-KW"/>
</dbReference>
<evidence type="ECO:0000256" key="3">
    <source>
        <dbReference type="ARBA" id="ARBA00022553"/>
    </source>
</evidence>
<dbReference type="PROSITE" id="PS50109">
    <property type="entry name" value="HIS_KIN"/>
    <property type="match status" value="1"/>
</dbReference>
<dbReference type="PROSITE" id="PS50112">
    <property type="entry name" value="PAS"/>
    <property type="match status" value="1"/>
</dbReference>
<dbReference type="CDD" id="cd00082">
    <property type="entry name" value="HisKA"/>
    <property type="match status" value="1"/>
</dbReference>
<dbReference type="SMART" id="SM00388">
    <property type="entry name" value="HisKA"/>
    <property type="match status" value="1"/>
</dbReference>
<dbReference type="EC" id="2.7.13.3" evidence="2"/>
<evidence type="ECO:0000259" key="10">
    <source>
        <dbReference type="PROSITE" id="PS50109"/>
    </source>
</evidence>
<feature type="transmembrane region" description="Helical" evidence="9">
    <location>
        <begin position="151"/>
        <end position="168"/>
    </location>
</feature>
<evidence type="ECO:0000313" key="12">
    <source>
        <dbReference type="EMBL" id="SBW08219.1"/>
    </source>
</evidence>
<dbReference type="Pfam" id="PF02518">
    <property type="entry name" value="HATPase_c"/>
    <property type="match status" value="1"/>
</dbReference>
<evidence type="ECO:0000256" key="9">
    <source>
        <dbReference type="SAM" id="Phobius"/>
    </source>
</evidence>
<name>A0A212K912_9PROT</name>
<keyword evidence="3" id="KW-0597">Phosphoprotein</keyword>
<dbReference type="InterPro" id="IPR036097">
    <property type="entry name" value="HisK_dim/P_sf"/>
</dbReference>
<accession>A0A212K912</accession>
<dbReference type="PANTHER" id="PTHR43065">
    <property type="entry name" value="SENSOR HISTIDINE KINASE"/>
    <property type="match status" value="1"/>
</dbReference>
<dbReference type="AlphaFoldDB" id="A0A212K912"/>
<reference evidence="12" key="1">
    <citation type="submission" date="2016-04" db="EMBL/GenBank/DDBJ databases">
        <authorList>
            <person name="Evans L.H."/>
            <person name="Alamgir A."/>
            <person name="Owens N."/>
            <person name="Weber N.D."/>
            <person name="Virtaneva K."/>
            <person name="Barbian K."/>
            <person name="Babar A."/>
            <person name="Rosenke K."/>
        </authorList>
    </citation>
    <scope>NUCLEOTIDE SEQUENCE</scope>
    <source>
        <strain evidence="12">86</strain>
    </source>
</reference>
<proteinExistence type="predicted"/>
<feature type="transmembrane region" description="Helical" evidence="9">
    <location>
        <begin position="22"/>
        <end position="41"/>
    </location>
</feature>
<dbReference type="InterPro" id="IPR035965">
    <property type="entry name" value="PAS-like_dom_sf"/>
</dbReference>
<dbReference type="NCBIfam" id="TIGR00229">
    <property type="entry name" value="sensory_box"/>
    <property type="match status" value="1"/>
</dbReference>
<dbReference type="SMART" id="SM00387">
    <property type="entry name" value="HATPase_c"/>
    <property type="match status" value="1"/>
</dbReference>
<keyword evidence="8" id="KW-0902">Two-component regulatory system</keyword>
<dbReference type="InterPro" id="IPR000014">
    <property type="entry name" value="PAS"/>
</dbReference>
<feature type="transmembrane region" description="Helical" evidence="9">
    <location>
        <begin position="53"/>
        <end position="83"/>
    </location>
</feature>
<dbReference type="SMART" id="SM00091">
    <property type="entry name" value="PAS"/>
    <property type="match status" value="1"/>
</dbReference>
<evidence type="ECO:0000256" key="7">
    <source>
        <dbReference type="ARBA" id="ARBA00022840"/>
    </source>
</evidence>
<keyword evidence="7" id="KW-0067">ATP-binding</keyword>
<feature type="transmembrane region" description="Helical" evidence="9">
    <location>
        <begin position="214"/>
        <end position="243"/>
    </location>
</feature>
<keyword evidence="9" id="KW-0472">Membrane</keyword>
<keyword evidence="4 12" id="KW-0808">Transferase</keyword>
<comment type="catalytic activity">
    <reaction evidence="1">
        <text>ATP + protein L-histidine = ADP + protein N-phospho-L-histidine.</text>
        <dbReference type="EC" id="2.7.13.3"/>
    </reaction>
</comment>